<keyword evidence="2" id="KW-1185">Reference proteome</keyword>
<comment type="caution">
    <text evidence="1">The sequence shown here is derived from an EMBL/GenBank/DDBJ whole genome shotgun (WGS) entry which is preliminary data.</text>
</comment>
<reference evidence="1" key="1">
    <citation type="submission" date="2021-02" db="EMBL/GenBank/DDBJ databases">
        <authorList>
            <person name="Nowell W R."/>
        </authorList>
    </citation>
    <scope>NUCLEOTIDE SEQUENCE</scope>
    <source>
        <strain evidence="1">Ploen Becks lab</strain>
    </source>
</reference>
<protein>
    <submittedName>
        <fullName evidence="1">Uncharacterized protein</fullName>
    </submittedName>
</protein>
<organism evidence="1 2">
    <name type="scientific">Brachionus calyciflorus</name>
    <dbReference type="NCBI Taxonomy" id="104777"/>
    <lineage>
        <taxon>Eukaryota</taxon>
        <taxon>Metazoa</taxon>
        <taxon>Spiralia</taxon>
        <taxon>Gnathifera</taxon>
        <taxon>Rotifera</taxon>
        <taxon>Eurotatoria</taxon>
        <taxon>Monogononta</taxon>
        <taxon>Pseudotrocha</taxon>
        <taxon>Ploima</taxon>
        <taxon>Brachionidae</taxon>
        <taxon>Brachionus</taxon>
    </lineage>
</organism>
<accession>A0A813WYF4</accession>
<dbReference type="Proteomes" id="UP000663879">
    <property type="component" value="Unassembled WGS sequence"/>
</dbReference>
<name>A0A813WYF4_9BILA</name>
<evidence type="ECO:0000313" key="1">
    <source>
        <dbReference type="EMBL" id="CAF0863893.1"/>
    </source>
</evidence>
<evidence type="ECO:0000313" key="2">
    <source>
        <dbReference type="Proteomes" id="UP000663879"/>
    </source>
</evidence>
<sequence length="241" mass="28321">MVDVMICNNNDNSSDHLQITIKVDVDLGVEDEFKQEIKKFHRFDWSNNSFIDKYNENLEKFIAEMVYYFKKERDREDLFSADNTVENIERKKIEEDTSSFYELIKNKVYDYPVTEFEVKSAFNNLKKFYTLIFNHGIIPDDFNVSIVTPIPKSKTDNNQPSDFRQISVSSCFAKVLEHVILQNIDTNQYSKTRQFGLPVGDHVFKENYWDEKFKKVQKALYSLNGVGCRAFGLEPKVLARL</sequence>
<dbReference type="EMBL" id="CAJNOC010001426">
    <property type="protein sequence ID" value="CAF0863893.1"/>
    <property type="molecule type" value="Genomic_DNA"/>
</dbReference>
<proteinExistence type="predicted"/>
<gene>
    <name evidence="1" type="ORF">OXX778_LOCUS9580</name>
</gene>
<dbReference type="AlphaFoldDB" id="A0A813WYF4"/>
<dbReference type="OrthoDB" id="10014409at2759"/>